<dbReference type="PANTHER" id="PTHR19432:SF35">
    <property type="entry name" value="SOLUTE CARRIER FAMILY 45 MEMBER 3 ISOFORM X1"/>
    <property type="match status" value="1"/>
</dbReference>
<comment type="caution">
    <text evidence="8">The sequence shown here is derived from an EMBL/GenBank/DDBJ whole genome shotgun (WGS) entry which is preliminary data.</text>
</comment>
<dbReference type="EMBL" id="RIBY02001945">
    <property type="protein sequence ID" value="KAH9826881.1"/>
    <property type="molecule type" value="Genomic_DNA"/>
</dbReference>
<evidence type="ECO:0000256" key="6">
    <source>
        <dbReference type="SAM" id="MobiDB-lite"/>
    </source>
</evidence>
<keyword evidence="3 7" id="KW-0812">Transmembrane</keyword>
<name>A0A9W7W1R1_9PEZI</name>
<dbReference type="PANTHER" id="PTHR19432">
    <property type="entry name" value="SUGAR TRANSPORTER"/>
    <property type="match status" value="1"/>
</dbReference>
<evidence type="ECO:0000256" key="1">
    <source>
        <dbReference type="ARBA" id="ARBA00004141"/>
    </source>
</evidence>
<feature type="transmembrane region" description="Helical" evidence="7">
    <location>
        <begin position="114"/>
        <end position="133"/>
    </location>
</feature>
<evidence type="ECO:0000256" key="5">
    <source>
        <dbReference type="ARBA" id="ARBA00023136"/>
    </source>
</evidence>
<dbReference type="GO" id="GO:0008506">
    <property type="term" value="F:sucrose:proton symporter activity"/>
    <property type="evidence" value="ECO:0007669"/>
    <property type="project" value="TreeGrafter"/>
</dbReference>
<feature type="transmembrane region" description="Helical" evidence="7">
    <location>
        <begin position="222"/>
        <end position="244"/>
    </location>
</feature>
<evidence type="ECO:0000256" key="4">
    <source>
        <dbReference type="ARBA" id="ARBA00022989"/>
    </source>
</evidence>
<dbReference type="AlphaFoldDB" id="A0A9W7W1R1"/>
<dbReference type="InterPro" id="IPR036259">
    <property type="entry name" value="MFS_trans_sf"/>
</dbReference>
<dbReference type="GO" id="GO:0005886">
    <property type="term" value="C:plasma membrane"/>
    <property type="evidence" value="ECO:0007669"/>
    <property type="project" value="TreeGrafter"/>
</dbReference>
<feature type="transmembrane region" description="Helical" evidence="7">
    <location>
        <begin position="374"/>
        <end position="396"/>
    </location>
</feature>
<protein>
    <submittedName>
        <fullName evidence="8">MFS general substrate transporter</fullName>
    </submittedName>
</protein>
<evidence type="ECO:0000256" key="3">
    <source>
        <dbReference type="ARBA" id="ARBA00022692"/>
    </source>
</evidence>
<reference evidence="8 9" key="2">
    <citation type="journal article" date="2021" name="Curr. Genet.">
        <title>Genetic response to nitrogen starvation in the aggressive Eucalyptus foliar pathogen Teratosphaeria destructans.</title>
        <authorList>
            <person name="Havenga M."/>
            <person name="Wingfield B.D."/>
            <person name="Wingfield M.J."/>
            <person name="Dreyer L.L."/>
            <person name="Roets F."/>
            <person name="Aylward J."/>
        </authorList>
    </citation>
    <scope>NUCLEOTIDE SEQUENCE [LARGE SCALE GENOMIC DNA]</scope>
    <source>
        <strain evidence="8">CMW44962</strain>
    </source>
</reference>
<dbReference type="OrthoDB" id="28755at2759"/>
<dbReference type="Pfam" id="PF13347">
    <property type="entry name" value="MFS_2"/>
    <property type="match status" value="1"/>
</dbReference>
<keyword evidence="4 7" id="KW-1133">Transmembrane helix</keyword>
<feature type="transmembrane region" description="Helical" evidence="7">
    <location>
        <begin position="288"/>
        <end position="306"/>
    </location>
</feature>
<dbReference type="Proteomes" id="UP001138500">
    <property type="component" value="Unassembled WGS sequence"/>
</dbReference>
<feature type="transmembrane region" description="Helical" evidence="7">
    <location>
        <begin position="45"/>
        <end position="67"/>
    </location>
</feature>
<keyword evidence="2" id="KW-0813">Transport</keyword>
<evidence type="ECO:0000256" key="7">
    <source>
        <dbReference type="SAM" id="Phobius"/>
    </source>
</evidence>
<keyword evidence="9" id="KW-1185">Reference proteome</keyword>
<feature type="transmembrane region" description="Helical" evidence="7">
    <location>
        <begin position="190"/>
        <end position="210"/>
    </location>
</feature>
<dbReference type="SUPFAM" id="SSF103473">
    <property type="entry name" value="MFS general substrate transporter"/>
    <property type="match status" value="1"/>
</dbReference>
<feature type="region of interest" description="Disordered" evidence="6">
    <location>
        <begin position="1"/>
        <end position="35"/>
    </location>
</feature>
<organism evidence="8 9">
    <name type="scientific">Teratosphaeria destructans</name>
    <dbReference type="NCBI Taxonomy" id="418781"/>
    <lineage>
        <taxon>Eukaryota</taxon>
        <taxon>Fungi</taxon>
        <taxon>Dikarya</taxon>
        <taxon>Ascomycota</taxon>
        <taxon>Pezizomycotina</taxon>
        <taxon>Dothideomycetes</taxon>
        <taxon>Dothideomycetidae</taxon>
        <taxon>Mycosphaerellales</taxon>
        <taxon>Teratosphaeriaceae</taxon>
        <taxon>Teratosphaeria</taxon>
    </lineage>
</organism>
<evidence type="ECO:0000313" key="9">
    <source>
        <dbReference type="Proteomes" id="UP001138500"/>
    </source>
</evidence>
<proteinExistence type="predicted"/>
<feature type="transmembrane region" description="Helical" evidence="7">
    <location>
        <begin position="333"/>
        <end position="353"/>
    </location>
</feature>
<feature type="transmembrane region" description="Helical" evidence="7">
    <location>
        <begin position="402"/>
        <end position="425"/>
    </location>
</feature>
<comment type="subcellular location">
    <subcellularLocation>
        <location evidence="1">Membrane</location>
        <topology evidence="1">Multi-pass membrane protein</topology>
    </subcellularLocation>
</comment>
<evidence type="ECO:0000313" key="8">
    <source>
        <dbReference type="EMBL" id="KAH9826881.1"/>
    </source>
</evidence>
<feature type="transmembrane region" description="Helical" evidence="7">
    <location>
        <begin position="148"/>
        <end position="169"/>
    </location>
</feature>
<evidence type="ECO:0000256" key="2">
    <source>
        <dbReference type="ARBA" id="ARBA00022448"/>
    </source>
</evidence>
<accession>A0A9W7W1R1</accession>
<dbReference type="Gene3D" id="1.20.1250.20">
    <property type="entry name" value="MFS general substrate transporter like domains"/>
    <property type="match status" value="1"/>
</dbReference>
<reference evidence="8 9" key="1">
    <citation type="journal article" date="2018" name="IMA Fungus">
        <title>IMA Genome-F 10: Nine draft genome sequences of Claviceps purpurea s.lat., including C. arundinis, C. humidiphila, and C. cf. spartinae, pseudomolecules for the pitch canker pathogen Fusarium circinatum, draft genome of Davidsoniella eucalypti, Grosmannia galeiformis, Quambalaria eucalypti, and Teratosphaeria destructans.</title>
        <authorList>
            <person name="Wingfield B.D."/>
            <person name="Liu M."/>
            <person name="Nguyen H.D."/>
            <person name="Lane F.A."/>
            <person name="Morgan S.W."/>
            <person name="De Vos L."/>
            <person name="Wilken P.M."/>
            <person name="Duong T.A."/>
            <person name="Aylward J."/>
            <person name="Coetzee M.P."/>
            <person name="Dadej K."/>
            <person name="De Beer Z.W."/>
            <person name="Findlay W."/>
            <person name="Havenga M."/>
            <person name="Kolarik M."/>
            <person name="Menzies J.G."/>
            <person name="Naidoo K."/>
            <person name="Pochopski O."/>
            <person name="Shoukouhi P."/>
            <person name="Santana Q.C."/>
            <person name="Seifert K.A."/>
            <person name="Soal N."/>
            <person name="Steenkamp E.T."/>
            <person name="Tatham C.T."/>
            <person name="van der Nest M.A."/>
            <person name="Wingfield M.J."/>
        </authorList>
    </citation>
    <scope>NUCLEOTIDE SEQUENCE [LARGE SCALE GENOMIC DNA]</scope>
    <source>
        <strain evidence="8">CMW44962</strain>
    </source>
</reference>
<keyword evidence="5 7" id="KW-0472">Membrane</keyword>
<sequence length="507" mass="54708">MSPLNESARRSDDVERDTDDAPLLPSADEGTRAPSDNNLLSAPRLMALACINGGLQVFFATVMANLSPYLQKLGLSKSAAAPIIICLPLSGAFIGPVAGALSDRLRTRFGRRRPIILGGAIATVLSLLLLAWTQELVELLSGGTNEGATAALAVVWTICMAISVQPVQAGVRSLMVDIAPPEQQNRAASFAGRIQGACAIFSFFASSLNLPSLPGLHRLSQFQALACLNFITLGSTVLITCIFIHEKSSRQVQLSGVSRKSALVVLRHIFKTIRELRGRIRKTCETQFCSWFAWFPFLYYNTTYISEINTANMMQPQDDGNDALAQAGSLGSLSFAIVGFIIILTLPILIPYIEKKRQKVFERTQDSDTDIRSLIWLWVGTQPFLGVLLILTLAAAYQWQGIVLIAAAGLPWAVTQWVPFAIVGYETSRLGLTEARRDEDEGVDSQAGAILGVHNMAISLPQVLSGLVSSGTYKVAEIAGSQVPTAWVLASSGLVAFVASFLARRLL</sequence>
<feature type="transmembrane region" description="Helical" evidence="7">
    <location>
        <begin position="79"/>
        <end position="102"/>
    </location>
</feature>
<gene>
    <name evidence="8" type="ORF">Tdes44962_MAKER03268</name>
</gene>